<dbReference type="InterPro" id="IPR001926">
    <property type="entry name" value="TrpB-like_PALP"/>
</dbReference>
<evidence type="ECO:0000313" key="6">
    <source>
        <dbReference type="Proteomes" id="UP000289200"/>
    </source>
</evidence>
<name>A0A3S4B453_9BRAD</name>
<keyword evidence="6" id="KW-1185">Reference proteome</keyword>
<keyword evidence="3" id="KW-0456">Lyase</keyword>
<dbReference type="InterPro" id="IPR050147">
    <property type="entry name" value="Ser/Thr_Dehydratase"/>
</dbReference>
<feature type="domain" description="Tryptophan synthase beta chain-like PALP" evidence="4">
    <location>
        <begin position="100"/>
        <end position="424"/>
    </location>
</feature>
<evidence type="ECO:0000256" key="3">
    <source>
        <dbReference type="ARBA" id="ARBA00023239"/>
    </source>
</evidence>
<dbReference type="RefSeq" id="WP_129611461.1">
    <property type="nucleotide sequence ID" value="NZ_UWOC01000203.1"/>
</dbReference>
<dbReference type="GO" id="GO:0006567">
    <property type="term" value="P:L-threonine catabolic process"/>
    <property type="evidence" value="ECO:0007669"/>
    <property type="project" value="TreeGrafter"/>
</dbReference>
<protein>
    <recommendedName>
        <fullName evidence="4">Tryptophan synthase beta chain-like PALP domain-containing protein</fullName>
    </recommendedName>
</protein>
<dbReference type="PANTHER" id="PTHR48078">
    <property type="entry name" value="THREONINE DEHYDRATASE, MITOCHONDRIAL-RELATED"/>
    <property type="match status" value="1"/>
</dbReference>
<accession>A0A3S4B453</accession>
<dbReference type="GO" id="GO:0009097">
    <property type="term" value="P:isoleucine biosynthetic process"/>
    <property type="evidence" value="ECO:0007669"/>
    <property type="project" value="TreeGrafter"/>
</dbReference>
<comment type="caution">
    <text evidence="5">The sequence shown here is derived from an EMBL/GenBank/DDBJ whole genome shotgun (WGS) entry which is preliminary data.</text>
</comment>
<dbReference type="SUPFAM" id="SSF53686">
    <property type="entry name" value="Tryptophan synthase beta subunit-like PLP-dependent enzymes"/>
    <property type="match status" value="1"/>
</dbReference>
<evidence type="ECO:0000259" key="4">
    <source>
        <dbReference type="Pfam" id="PF00291"/>
    </source>
</evidence>
<dbReference type="PANTHER" id="PTHR48078:SF6">
    <property type="entry name" value="L-THREONINE DEHYDRATASE CATABOLIC TDCB"/>
    <property type="match status" value="1"/>
</dbReference>
<dbReference type="OrthoDB" id="9778118at2"/>
<organism evidence="5 6">
    <name type="scientific">Rhodoplanes serenus</name>
    <dbReference type="NCBI Taxonomy" id="200615"/>
    <lineage>
        <taxon>Bacteria</taxon>
        <taxon>Pseudomonadati</taxon>
        <taxon>Pseudomonadota</taxon>
        <taxon>Alphaproteobacteria</taxon>
        <taxon>Hyphomicrobiales</taxon>
        <taxon>Nitrobacteraceae</taxon>
        <taxon>Rhodoplanes</taxon>
    </lineage>
</organism>
<sequence length="430" mass="44542">MSTSAPRFTCHGCGARVSTDTSLPFACPQARPDDDIDHLLVPEEGDAVFAPGPEDDPFLRYRTLLSPYRLARAAGLSDQAWVDLVGALDRRLIAVDGKGFRVTPMTEQPALAQAIGCAGPLWVKNETGNVSGSHKARHLMGVMLYLRVLAAARLPLAEGLPARRLAIASCGNAALAAAVVARAAEWPLDVFIPPDASPAVVARLADLGAGVTVCERKPGETGDPCVTAFRAAVRAGALPFGVQGPDNGLAVEGARTLAFEIAEMLAKAGRDPGTVLVQVGGGALASALAQGLAIAAQAGALARLPRLVPVQTEGCAPLARAFDKGAGLDLAAAARTRSRFMWAWETTPHSLAHGILDDETYDWLEILKGVRASGGEVVVVDEPTVVRAHRLATAHTTIPVSATGTAGLAGLLAKPVELGPVTILFSGADR</sequence>
<dbReference type="GO" id="GO:0003941">
    <property type="term" value="F:L-serine ammonia-lyase activity"/>
    <property type="evidence" value="ECO:0007669"/>
    <property type="project" value="TreeGrafter"/>
</dbReference>
<proteinExistence type="predicted"/>
<comment type="cofactor">
    <cofactor evidence="1">
        <name>pyridoxal 5'-phosphate</name>
        <dbReference type="ChEBI" id="CHEBI:597326"/>
    </cofactor>
</comment>
<dbReference type="EMBL" id="UWOC01000203">
    <property type="protein sequence ID" value="VCU11183.1"/>
    <property type="molecule type" value="Genomic_DNA"/>
</dbReference>
<dbReference type="Pfam" id="PF00291">
    <property type="entry name" value="PALP"/>
    <property type="match status" value="1"/>
</dbReference>
<dbReference type="Gene3D" id="3.40.50.1100">
    <property type="match status" value="2"/>
</dbReference>
<evidence type="ECO:0000256" key="2">
    <source>
        <dbReference type="ARBA" id="ARBA00022898"/>
    </source>
</evidence>
<evidence type="ECO:0000256" key="1">
    <source>
        <dbReference type="ARBA" id="ARBA00001933"/>
    </source>
</evidence>
<dbReference type="GO" id="GO:0006565">
    <property type="term" value="P:L-serine catabolic process"/>
    <property type="evidence" value="ECO:0007669"/>
    <property type="project" value="TreeGrafter"/>
</dbReference>
<gene>
    <name evidence="5" type="ORF">RHODGE_RHODGE_04714</name>
</gene>
<dbReference type="InterPro" id="IPR036052">
    <property type="entry name" value="TrpB-like_PALP_sf"/>
</dbReference>
<reference evidence="6" key="1">
    <citation type="submission" date="2018-10" db="EMBL/GenBank/DDBJ databases">
        <authorList>
            <person name="Peiro R."/>
            <person name="Begona"/>
            <person name="Cbmso G."/>
            <person name="Lopez M."/>
            <person name="Gonzalez S."/>
            <person name="Sacristan E."/>
            <person name="Castillo E."/>
        </authorList>
    </citation>
    <scope>NUCLEOTIDE SEQUENCE [LARGE SCALE GENOMIC DNA]</scope>
</reference>
<keyword evidence="2" id="KW-0663">Pyridoxal phosphate</keyword>
<dbReference type="AlphaFoldDB" id="A0A3S4B453"/>
<dbReference type="GO" id="GO:0004794">
    <property type="term" value="F:threonine deaminase activity"/>
    <property type="evidence" value="ECO:0007669"/>
    <property type="project" value="TreeGrafter"/>
</dbReference>
<dbReference type="Proteomes" id="UP000289200">
    <property type="component" value="Unassembled WGS sequence"/>
</dbReference>
<evidence type="ECO:0000313" key="5">
    <source>
        <dbReference type="EMBL" id="VCU11183.1"/>
    </source>
</evidence>